<organism evidence="2 3">
    <name type="scientific">Marinobacterium aestuariivivens</name>
    <dbReference type="NCBI Taxonomy" id="1698799"/>
    <lineage>
        <taxon>Bacteria</taxon>
        <taxon>Pseudomonadati</taxon>
        <taxon>Pseudomonadota</taxon>
        <taxon>Gammaproteobacteria</taxon>
        <taxon>Oceanospirillales</taxon>
        <taxon>Oceanospirillaceae</taxon>
        <taxon>Marinobacterium</taxon>
    </lineage>
</organism>
<accession>A0ABW1ZYE0</accession>
<dbReference type="PANTHER" id="PTHR35894:SF7">
    <property type="entry name" value="GENERAL SECRETION PATHWAY PROTEIN A-RELATED"/>
    <property type="match status" value="1"/>
</dbReference>
<dbReference type="EMBL" id="JBHSWE010000001">
    <property type="protein sequence ID" value="MFC6670214.1"/>
    <property type="molecule type" value="Genomic_DNA"/>
</dbReference>
<evidence type="ECO:0000313" key="3">
    <source>
        <dbReference type="Proteomes" id="UP001596422"/>
    </source>
</evidence>
<dbReference type="InterPro" id="IPR027417">
    <property type="entry name" value="P-loop_NTPase"/>
</dbReference>
<dbReference type="RefSeq" id="WP_379908720.1">
    <property type="nucleotide sequence ID" value="NZ_JBHSWE010000001.1"/>
</dbReference>
<dbReference type="Gene3D" id="3.40.50.300">
    <property type="entry name" value="P-loop containing nucleotide triphosphate hydrolases"/>
    <property type="match status" value="1"/>
</dbReference>
<protein>
    <submittedName>
        <fullName evidence="2">AAA family ATPase</fullName>
    </submittedName>
</protein>
<dbReference type="Proteomes" id="UP001596422">
    <property type="component" value="Unassembled WGS sequence"/>
</dbReference>
<dbReference type="SUPFAM" id="SSF52540">
    <property type="entry name" value="P-loop containing nucleoside triphosphate hydrolases"/>
    <property type="match status" value="1"/>
</dbReference>
<name>A0ABW1ZYE0_9GAMM</name>
<proteinExistence type="predicted"/>
<evidence type="ECO:0000259" key="1">
    <source>
        <dbReference type="Pfam" id="PF13401"/>
    </source>
</evidence>
<sequence>MGSRHPAAGLASTRSPLVADQRAEYFEPPSRMQLLDKLHHLIRFSDFLILLEGPSGSGKTTLLRQLRRQTEGGRSARLRLQEVTGTAALLRRVGEASDLEPPSVETEGAWLEQLYTQARLLEETGQQWLLLIDNAGLLDDEALQLLLNFQRAASRQLRLVLADQSVLARLQGLGLDELLEGRWHREELKPFDSDEAEDFIRLCYPALEVFDGRRLQKLVQRSDGLPGSLERLAGDALRLGGARAGGGQTTQRAADCAPFGRRPGAGPAAGYGGLDLVAAVPRNPDQ</sequence>
<dbReference type="Pfam" id="PF13401">
    <property type="entry name" value="AAA_22"/>
    <property type="match status" value="1"/>
</dbReference>
<dbReference type="InterPro" id="IPR052026">
    <property type="entry name" value="ExeA_AAA_ATPase_DNA-bind"/>
</dbReference>
<feature type="domain" description="ORC1/DEAH AAA+ ATPase" evidence="1">
    <location>
        <begin position="48"/>
        <end position="162"/>
    </location>
</feature>
<dbReference type="InterPro" id="IPR049945">
    <property type="entry name" value="AAA_22"/>
</dbReference>
<evidence type="ECO:0000313" key="2">
    <source>
        <dbReference type="EMBL" id="MFC6670214.1"/>
    </source>
</evidence>
<reference evidence="3" key="1">
    <citation type="journal article" date="2019" name="Int. J. Syst. Evol. Microbiol.">
        <title>The Global Catalogue of Microorganisms (GCM) 10K type strain sequencing project: providing services to taxonomists for standard genome sequencing and annotation.</title>
        <authorList>
            <consortium name="The Broad Institute Genomics Platform"/>
            <consortium name="The Broad Institute Genome Sequencing Center for Infectious Disease"/>
            <person name="Wu L."/>
            <person name="Ma J."/>
        </authorList>
    </citation>
    <scope>NUCLEOTIDE SEQUENCE [LARGE SCALE GENOMIC DNA]</scope>
    <source>
        <strain evidence="3">NBRC 111756</strain>
    </source>
</reference>
<keyword evidence="3" id="KW-1185">Reference proteome</keyword>
<gene>
    <name evidence="2" type="ORF">ACFQDL_09060</name>
</gene>
<dbReference type="PANTHER" id="PTHR35894">
    <property type="entry name" value="GENERAL SECRETION PATHWAY PROTEIN A-RELATED"/>
    <property type="match status" value="1"/>
</dbReference>
<comment type="caution">
    <text evidence="2">The sequence shown here is derived from an EMBL/GenBank/DDBJ whole genome shotgun (WGS) entry which is preliminary data.</text>
</comment>